<dbReference type="InterPro" id="IPR021508">
    <property type="entry name" value="Gp17-like"/>
</dbReference>
<accession>A0A7X5Y8U3</accession>
<evidence type="ECO:0000313" key="2">
    <source>
        <dbReference type="Proteomes" id="UP000558192"/>
    </source>
</evidence>
<dbReference type="Pfam" id="PF11367">
    <property type="entry name" value="Tail_completion_gp17"/>
    <property type="match status" value="1"/>
</dbReference>
<dbReference type="AlphaFoldDB" id="A0A7X5Y8U3"/>
<evidence type="ECO:0000313" key="1">
    <source>
        <dbReference type="EMBL" id="NJC06933.1"/>
    </source>
</evidence>
<sequence length="131" mass="14638">MMSATIALQEALVAKLNNGGQLSGIYHDAPARAQYPYAVLNCSDERDWSCKQRQGREIALQLVLWDEWPSRLLTLENLIEVELGSFEAGADWHLSTMVLTGKRRSRDPGGPWSCMFELRARLIETTVSSAA</sequence>
<name>A0A7X5Y8U3_9SPHN</name>
<gene>
    <name evidence="1" type="ORF">GGQ97_002726</name>
</gene>
<dbReference type="Proteomes" id="UP000558192">
    <property type="component" value="Unassembled WGS sequence"/>
</dbReference>
<dbReference type="EMBL" id="JAATJC010000001">
    <property type="protein sequence ID" value="NJC06933.1"/>
    <property type="molecule type" value="Genomic_DNA"/>
</dbReference>
<comment type="caution">
    <text evidence="1">The sequence shown here is derived from an EMBL/GenBank/DDBJ whole genome shotgun (WGS) entry which is preliminary data.</text>
</comment>
<dbReference type="Gene3D" id="3.30.2000.30">
    <property type="match status" value="1"/>
</dbReference>
<dbReference type="RefSeq" id="WP_168070437.1">
    <property type="nucleotide sequence ID" value="NZ_JAATJC010000001.1"/>
</dbReference>
<evidence type="ECO:0008006" key="3">
    <source>
        <dbReference type="Google" id="ProtNLM"/>
    </source>
</evidence>
<reference evidence="1 2" key="1">
    <citation type="submission" date="2020-03" db="EMBL/GenBank/DDBJ databases">
        <title>Genomic Encyclopedia of Type Strains, Phase IV (KMG-IV): sequencing the most valuable type-strain genomes for metagenomic binning, comparative biology and taxonomic classification.</title>
        <authorList>
            <person name="Goeker M."/>
        </authorList>
    </citation>
    <scope>NUCLEOTIDE SEQUENCE [LARGE SCALE GENOMIC DNA]</scope>
    <source>
        <strain evidence="1 2">DSM 16846</strain>
    </source>
</reference>
<protein>
    <recommendedName>
        <fullName evidence="3">DUF3168 domain-containing protein</fullName>
    </recommendedName>
</protein>
<organism evidence="1 2">
    <name type="scientific">Sphingomonas kaistensis</name>
    <dbReference type="NCBI Taxonomy" id="298708"/>
    <lineage>
        <taxon>Bacteria</taxon>
        <taxon>Pseudomonadati</taxon>
        <taxon>Pseudomonadota</taxon>
        <taxon>Alphaproteobacteria</taxon>
        <taxon>Sphingomonadales</taxon>
        <taxon>Sphingomonadaceae</taxon>
        <taxon>Sphingomonas</taxon>
    </lineage>
</organism>
<dbReference type="InterPro" id="IPR053745">
    <property type="entry name" value="Viral_Tail_Comp_sf"/>
</dbReference>
<keyword evidence="2" id="KW-1185">Reference proteome</keyword>
<proteinExistence type="predicted"/>